<organism evidence="1">
    <name type="scientific">Arion vulgaris</name>
    <dbReference type="NCBI Taxonomy" id="1028688"/>
    <lineage>
        <taxon>Eukaryota</taxon>
        <taxon>Metazoa</taxon>
        <taxon>Spiralia</taxon>
        <taxon>Lophotrochozoa</taxon>
        <taxon>Mollusca</taxon>
        <taxon>Gastropoda</taxon>
        <taxon>Heterobranchia</taxon>
        <taxon>Euthyneura</taxon>
        <taxon>Panpulmonata</taxon>
        <taxon>Eupulmonata</taxon>
        <taxon>Stylommatophora</taxon>
        <taxon>Helicina</taxon>
        <taxon>Arionoidea</taxon>
        <taxon>Arionidae</taxon>
        <taxon>Arion</taxon>
    </lineage>
</organism>
<accession>A0A0B7C2K9</accession>
<evidence type="ECO:0000313" key="1">
    <source>
        <dbReference type="EMBL" id="CEK98675.1"/>
    </source>
</evidence>
<protein>
    <submittedName>
        <fullName evidence="1">Uncharacterized protein</fullName>
    </submittedName>
</protein>
<proteinExistence type="predicted"/>
<dbReference type="EMBL" id="HACG01051804">
    <property type="protein sequence ID" value="CEK98675.1"/>
    <property type="molecule type" value="Transcribed_RNA"/>
</dbReference>
<name>A0A0B7C2K9_9EUPU</name>
<sequence>QKSSPVSKLATLTKDLNSSDKFLGDLSRRRGTASLYRDLSLSETSMLDSLEHDWPHTGDDTNIFIPSENFASNIKSIYSQGEKLLSSGDFLIQSDATK</sequence>
<reference evidence="1" key="1">
    <citation type="submission" date="2014-12" db="EMBL/GenBank/DDBJ databases">
        <title>Insight into the proteome of Arion vulgaris.</title>
        <authorList>
            <person name="Aradska J."/>
            <person name="Bulat T."/>
            <person name="Smidak R."/>
            <person name="Sarate P."/>
            <person name="Gangsoo J."/>
            <person name="Sialana F."/>
            <person name="Bilban M."/>
            <person name="Lubec G."/>
        </authorList>
    </citation>
    <scope>NUCLEOTIDE SEQUENCE</scope>
    <source>
        <tissue evidence="1">Skin</tissue>
    </source>
</reference>
<feature type="non-terminal residue" evidence="1">
    <location>
        <position position="1"/>
    </location>
</feature>
<gene>
    <name evidence="1" type="primary">ORF219314</name>
</gene>
<dbReference type="AlphaFoldDB" id="A0A0B7C2K9"/>
<feature type="non-terminal residue" evidence="1">
    <location>
        <position position="98"/>
    </location>
</feature>